<evidence type="ECO:0000256" key="5">
    <source>
        <dbReference type="ARBA" id="ARBA00022842"/>
    </source>
</evidence>
<evidence type="ECO:0000256" key="3">
    <source>
        <dbReference type="ARBA" id="ARBA00022723"/>
    </source>
</evidence>
<feature type="domain" description="4'-phosphopantetheinyl transferase" evidence="11">
    <location>
        <begin position="5"/>
        <end position="121"/>
    </location>
</feature>
<dbReference type="SUPFAM" id="SSF56214">
    <property type="entry name" value="4'-phosphopantetheinyl transferase"/>
    <property type="match status" value="1"/>
</dbReference>
<protein>
    <recommendedName>
        <fullName evidence="10">Holo-[acyl-carrier-protein] synthase</fullName>
        <shortName evidence="10">Holo-ACP synthase</shortName>
        <ecNumber evidence="10">2.7.8.7</ecNumber>
    </recommendedName>
    <alternativeName>
        <fullName evidence="10">4'-phosphopantetheinyl transferase AcpS</fullName>
    </alternativeName>
</protein>
<dbReference type="EC" id="2.7.8.7" evidence="10"/>
<dbReference type="NCBIfam" id="TIGR00556">
    <property type="entry name" value="pantethn_trn"/>
    <property type="match status" value="1"/>
</dbReference>
<evidence type="ECO:0000256" key="10">
    <source>
        <dbReference type="HAMAP-Rule" id="MF_00101"/>
    </source>
</evidence>
<keyword evidence="5 10" id="KW-0460">Magnesium</keyword>
<comment type="catalytic activity">
    <reaction evidence="8 10">
        <text>apo-[ACP] + CoA = holo-[ACP] + adenosine 3',5'-bisphosphate + H(+)</text>
        <dbReference type="Rhea" id="RHEA:12068"/>
        <dbReference type="Rhea" id="RHEA-COMP:9685"/>
        <dbReference type="Rhea" id="RHEA-COMP:9690"/>
        <dbReference type="ChEBI" id="CHEBI:15378"/>
        <dbReference type="ChEBI" id="CHEBI:29999"/>
        <dbReference type="ChEBI" id="CHEBI:57287"/>
        <dbReference type="ChEBI" id="CHEBI:58343"/>
        <dbReference type="ChEBI" id="CHEBI:64479"/>
        <dbReference type="EC" id="2.7.8.7"/>
    </reaction>
</comment>
<keyword evidence="7 10" id="KW-0275">Fatty acid biosynthesis</keyword>
<comment type="cofactor">
    <cofactor evidence="10">
        <name>Mg(2+)</name>
        <dbReference type="ChEBI" id="CHEBI:18420"/>
    </cofactor>
</comment>
<dbReference type="FunFam" id="3.90.470.20:FF:000001">
    <property type="entry name" value="Holo-[acyl-carrier-protein] synthase"/>
    <property type="match status" value="1"/>
</dbReference>
<gene>
    <name evidence="10 12" type="primary">acpS</name>
    <name evidence="12" type="ORF">ERCISPPS3390_441</name>
</gene>
<evidence type="ECO:0000256" key="2">
    <source>
        <dbReference type="ARBA" id="ARBA00022679"/>
    </source>
</evidence>
<keyword evidence="10" id="KW-0963">Cytoplasm</keyword>
<keyword evidence="1 10" id="KW-0444">Lipid biosynthesis</keyword>
<comment type="similarity">
    <text evidence="10">Belongs to the P-Pant transferase superfamily. AcpS family.</text>
</comment>
<dbReference type="Proteomes" id="UP000294338">
    <property type="component" value="Chromosome 1"/>
</dbReference>
<evidence type="ECO:0000256" key="6">
    <source>
        <dbReference type="ARBA" id="ARBA00023098"/>
    </source>
</evidence>
<evidence type="ECO:0000256" key="8">
    <source>
        <dbReference type="ARBA" id="ARBA00050875"/>
    </source>
</evidence>
<dbReference type="Gene3D" id="3.90.470.20">
    <property type="entry name" value="4'-phosphopantetheinyl transferase domain"/>
    <property type="match status" value="1"/>
</dbReference>
<dbReference type="InterPro" id="IPR002582">
    <property type="entry name" value="ACPS"/>
</dbReference>
<name>A0A451D4J6_9GAMM</name>
<accession>A0A451D4J6</accession>
<dbReference type="InterPro" id="IPR037143">
    <property type="entry name" value="4-PPantetheinyl_Trfase_dom_sf"/>
</dbReference>
<feature type="binding site" evidence="10">
    <location>
        <position position="58"/>
    </location>
    <ligand>
        <name>Mg(2+)</name>
        <dbReference type="ChEBI" id="CHEBI:18420"/>
    </ligand>
</feature>
<proteinExistence type="inferred from homology"/>
<comment type="subcellular location">
    <subcellularLocation>
        <location evidence="10">Cytoplasm</location>
    </subcellularLocation>
</comment>
<dbReference type="AlphaFoldDB" id="A0A451D4J6"/>
<dbReference type="GO" id="GO:0005737">
    <property type="term" value="C:cytoplasm"/>
    <property type="evidence" value="ECO:0007669"/>
    <property type="project" value="UniProtKB-SubCell"/>
</dbReference>
<dbReference type="HAMAP" id="MF_00101">
    <property type="entry name" value="AcpS"/>
    <property type="match status" value="1"/>
</dbReference>
<sequence>MSIRGIGIDIVEIIRIDAVIEKVGDRFAERILSDIEFGQYKKNIKPGLFLAKRFAVKEATVKAFGIGMRGGLAFNQIETLHDNLGKPYLCLLKNAKVIAKTLCVTRIYVTLSDEKKYACAMVILED</sequence>
<evidence type="ECO:0000256" key="4">
    <source>
        <dbReference type="ARBA" id="ARBA00022832"/>
    </source>
</evidence>
<dbReference type="InterPro" id="IPR008278">
    <property type="entry name" value="4-PPantetheinyl_Trfase_dom"/>
</dbReference>
<evidence type="ECO:0000256" key="1">
    <source>
        <dbReference type="ARBA" id="ARBA00022516"/>
    </source>
</evidence>
<comment type="function">
    <text evidence="9">Transfers the 4'-phosphopantetheine moiety from coenzyme A to the 'Ser-36' of acyl-carrier-protein.</text>
</comment>
<comment type="function">
    <text evidence="10">Transfers the 4'-phosphopantetheine moiety from coenzyme A to a Ser of acyl-carrier-protein.</text>
</comment>
<dbReference type="GO" id="GO:0008897">
    <property type="term" value="F:holo-[acyl-carrier-protein] synthase activity"/>
    <property type="evidence" value="ECO:0007669"/>
    <property type="project" value="UniProtKB-UniRule"/>
</dbReference>
<feature type="binding site" evidence="10">
    <location>
        <position position="9"/>
    </location>
    <ligand>
        <name>Mg(2+)</name>
        <dbReference type="ChEBI" id="CHEBI:18420"/>
    </ligand>
</feature>
<dbReference type="GO" id="GO:0000287">
    <property type="term" value="F:magnesium ion binding"/>
    <property type="evidence" value="ECO:0007669"/>
    <property type="project" value="UniProtKB-UniRule"/>
</dbReference>
<dbReference type="NCBIfam" id="TIGR00516">
    <property type="entry name" value="acpS"/>
    <property type="match status" value="1"/>
</dbReference>
<keyword evidence="4 10" id="KW-0276">Fatty acid metabolism</keyword>
<evidence type="ECO:0000256" key="9">
    <source>
        <dbReference type="ARBA" id="ARBA00054726"/>
    </source>
</evidence>
<keyword evidence="3 10" id="KW-0479">Metal-binding</keyword>
<keyword evidence="2 10" id="KW-0808">Transferase</keyword>
<keyword evidence="6 10" id="KW-0443">Lipid metabolism</keyword>
<evidence type="ECO:0000313" key="13">
    <source>
        <dbReference type="Proteomes" id="UP000294338"/>
    </source>
</evidence>
<evidence type="ECO:0000256" key="7">
    <source>
        <dbReference type="ARBA" id="ARBA00023160"/>
    </source>
</evidence>
<dbReference type="EMBL" id="LR217705">
    <property type="protein sequence ID" value="VFP80568.1"/>
    <property type="molecule type" value="Genomic_DNA"/>
</dbReference>
<evidence type="ECO:0000259" key="11">
    <source>
        <dbReference type="Pfam" id="PF01648"/>
    </source>
</evidence>
<reference evidence="12 13" key="1">
    <citation type="submission" date="2019-02" db="EMBL/GenBank/DDBJ databases">
        <authorList>
            <person name="Manzano-Marin A."/>
            <person name="Manzano-Marin A."/>
        </authorList>
    </citation>
    <scope>NUCLEOTIDE SEQUENCE [LARGE SCALE GENOMIC DNA]</scope>
    <source>
        <strain evidence="12 13">ErCisplendens/pseudotsugae</strain>
    </source>
</reference>
<dbReference type="GO" id="GO:0006633">
    <property type="term" value="P:fatty acid biosynthetic process"/>
    <property type="evidence" value="ECO:0007669"/>
    <property type="project" value="UniProtKB-UniRule"/>
</dbReference>
<evidence type="ECO:0000313" key="12">
    <source>
        <dbReference type="EMBL" id="VFP80568.1"/>
    </source>
</evidence>
<dbReference type="Pfam" id="PF01648">
    <property type="entry name" value="ACPS"/>
    <property type="match status" value="1"/>
</dbReference>
<organism evidence="12 13">
    <name type="scientific">Candidatus Erwinia haradaeae</name>
    <dbReference type="NCBI Taxonomy" id="1922217"/>
    <lineage>
        <taxon>Bacteria</taxon>
        <taxon>Pseudomonadati</taxon>
        <taxon>Pseudomonadota</taxon>
        <taxon>Gammaproteobacteria</taxon>
        <taxon>Enterobacterales</taxon>
        <taxon>Erwiniaceae</taxon>
        <taxon>Erwinia</taxon>
    </lineage>
</organism>
<dbReference type="RefSeq" id="WP_197095204.1">
    <property type="nucleotide sequence ID" value="NZ_LR217705.1"/>
</dbReference>
<dbReference type="InterPro" id="IPR004568">
    <property type="entry name" value="Ppantetheine-prot_Trfase_dom"/>
</dbReference>